<evidence type="ECO:0000313" key="2">
    <source>
        <dbReference type="Proteomes" id="UP001497512"/>
    </source>
</evidence>
<dbReference type="PANTHER" id="PTHR10404">
    <property type="entry name" value="N-ACETYLATED-ALPHA-LINKED ACIDIC DIPEPTIDASE"/>
    <property type="match status" value="1"/>
</dbReference>
<sequence length="76" mass="8127">MEVGSTERVEQNIDLLGVNAVANLKLDACVIGLGFSAGASPQLDDLLQEVTKHISFVNPLGEVLLLTILVRLQLLT</sequence>
<protein>
    <submittedName>
        <fullName evidence="1">Uncharacterized protein</fullName>
    </submittedName>
</protein>
<dbReference type="EMBL" id="OZ019899">
    <property type="protein sequence ID" value="CAK9230950.1"/>
    <property type="molecule type" value="Genomic_DNA"/>
</dbReference>
<accession>A0ABP0UUX1</accession>
<keyword evidence="2" id="KW-1185">Reference proteome</keyword>
<dbReference type="InterPro" id="IPR039373">
    <property type="entry name" value="Peptidase_M28B"/>
</dbReference>
<gene>
    <name evidence="1" type="ORF">CSSPTR1EN2_LOCUS20179</name>
</gene>
<reference evidence="1" key="1">
    <citation type="submission" date="2024-02" db="EMBL/GenBank/DDBJ databases">
        <authorList>
            <consortium name="ELIXIR-Norway"/>
            <consortium name="Elixir Norway"/>
        </authorList>
    </citation>
    <scope>NUCLEOTIDE SEQUENCE</scope>
</reference>
<evidence type="ECO:0000313" key="1">
    <source>
        <dbReference type="EMBL" id="CAK9230950.1"/>
    </source>
</evidence>
<organism evidence="1 2">
    <name type="scientific">Sphagnum troendelagicum</name>
    <dbReference type="NCBI Taxonomy" id="128251"/>
    <lineage>
        <taxon>Eukaryota</taxon>
        <taxon>Viridiplantae</taxon>
        <taxon>Streptophyta</taxon>
        <taxon>Embryophyta</taxon>
        <taxon>Bryophyta</taxon>
        <taxon>Sphagnophytina</taxon>
        <taxon>Sphagnopsida</taxon>
        <taxon>Sphagnales</taxon>
        <taxon>Sphagnaceae</taxon>
        <taxon>Sphagnum</taxon>
    </lineage>
</organism>
<dbReference type="Gene3D" id="3.40.630.10">
    <property type="entry name" value="Zn peptidases"/>
    <property type="match status" value="1"/>
</dbReference>
<name>A0ABP0UUX1_9BRYO</name>
<dbReference type="Proteomes" id="UP001497512">
    <property type="component" value="Chromosome 7"/>
</dbReference>
<proteinExistence type="predicted"/>
<dbReference type="PANTHER" id="PTHR10404:SF46">
    <property type="entry name" value="VACUOLAR PROTEIN SORTING-ASSOCIATED PROTEIN 70"/>
    <property type="match status" value="1"/>
</dbReference>